<dbReference type="InterPro" id="IPR005532">
    <property type="entry name" value="SUMF_dom"/>
</dbReference>
<dbReference type="InterPro" id="IPR016187">
    <property type="entry name" value="CTDL_fold"/>
</dbReference>
<sequence length="244" mass="26425">MAAQQIEWVGIPAGTLQRGTPPDEVDALTVRYADTGVPRAWYEKETPRTRIVVPAFRLARTPVTVAQWAAYAEETGARAIAGIDEHPVVGVTWAEASAFAAWIGSQLGEEVRLPTEDEWERAARGDDTREFPWGDEYVRGRANLFDLGLGTTTPVGSFPDGASAFGVLDMVGNVDEWTSTRYAPYPGAPDSVPTVEDWAADPHITRGGAFRHDVDLARCARRHGAYEADLVAVGIGFRLAASAE</sequence>
<dbReference type="InterPro" id="IPR051043">
    <property type="entry name" value="Sulfatase_Mod_Factor_Kinase"/>
</dbReference>
<dbReference type="EMBL" id="WAAQ01000001">
    <property type="protein sequence ID" value="KAB1886708.1"/>
    <property type="molecule type" value="Genomic_DNA"/>
</dbReference>
<comment type="caution">
    <text evidence="2">The sequence shown here is derived from an EMBL/GenBank/DDBJ whole genome shotgun (WGS) entry which is preliminary data.</text>
</comment>
<feature type="domain" description="Sulfatase-modifying factor enzyme-like" evidence="1">
    <location>
        <begin position="7"/>
        <end position="240"/>
    </location>
</feature>
<protein>
    <submittedName>
        <fullName evidence="2">Formylglycine-generating enzyme family protein</fullName>
    </submittedName>
</protein>
<dbReference type="RefSeq" id="WP_151486022.1">
    <property type="nucleotide sequence ID" value="NZ_BAAAIN010000002.1"/>
</dbReference>
<gene>
    <name evidence="2" type="ORF">F6W70_04510</name>
</gene>
<dbReference type="Pfam" id="PF03781">
    <property type="entry name" value="FGE-sulfatase"/>
    <property type="match status" value="1"/>
</dbReference>
<dbReference type="PANTHER" id="PTHR23150">
    <property type="entry name" value="SULFATASE MODIFYING FACTOR 1, 2"/>
    <property type="match status" value="1"/>
</dbReference>
<dbReference type="Gene3D" id="3.90.1580.10">
    <property type="entry name" value="paralog of FGE (formylglycine-generating enzyme)"/>
    <property type="match status" value="1"/>
</dbReference>
<evidence type="ECO:0000313" key="3">
    <source>
        <dbReference type="Proteomes" id="UP000436027"/>
    </source>
</evidence>
<accession>A0AAD3X404</accession>
<name>A0AAD3X404_MICMQ</name>
<dbReference type="GO" id="GO:0120147">
    <property type="term" value="F:formylglycine-generating oxidase activity"/>
    <property type="evidence" value="ECO:0007669"/>
    <property type="project" value="TreeGrafter"/>
</dbReference>
<dbReference type="InterPro" id="IPR042095">
    <property type="entry name" value="SUMF_sf"/>
</dbReference>
<dbReference type="Proteomes" id="UP000436027">
    <property type="component" value="Unassembled WGS sequence"/>
</dbReference>
<evidence type="ECO:0000259" key="1">
    <source>
        <dbReference type="Pfam" id="PF03781"/>
    </source>
</evidence>
<evidence type="ECO:0000313" key="2">
    <source>
        <dbReference type="EMBL" id="KAB1886708.1"/>
    </source>
</evidence>
<reference evidence="2 3" key="1">
    <citation type="submission" date="2019-09" db="EMBL/GenBank/DDBJ databases">
        <title>Whole genome sequencing of Microbacterium maritypicum.</title>
        <authorList>
            <person name="Lenchi N."/>
        </authorList>
    </citation>
    <scope>NUCLEOTIDE SEQUENCE [LARGE SCALE GENOMIC DNA]</scope>
    <source>
        <strain evidence="2 3">DSM 12512</strain>
    </source>
</reference>
<dbReference type="SUPFAM" id="SSF56436">
    <property type="entry name" value="C-type lectin-like"/>
    <property type="match status" value="1"/>
</dbReference>
<proteinExistence type="predicted"/>
<organism evidence="2 3">
    <name type="scientific">Microbacterium maritypicum</name>
    <name type="common">Microbacterium liquefaciens</name>
    <dbReference type="NCBI Taxonomy" id="33918"/>
    <lineage>
        <taxon>Bacteria</taxon>
        <taxon>Bacillati</taxon>
        <taxon>Actinomycetota</taxon>
        <taxon>Actinomycetes</taxon>
        <taxon>Micrococcales</taxon>
        <taxon>Microbacteriaceae</taxon>
        <taxon>Microbacterium</taxon>
    </lineage>
</organism>
<dbReference type="AlphaFoldDB" id="A0AAD3X404"/>
<dbReference type="PANTHER" id="PTHR23150:SF19">
    <property type="entry name" value="FORMYLGLYCINE-GENERATING ENZYME"/>
    <property type="match status" value="1"/>
</dbReference>